<evidence type="ECO:0000313" key="2">
    <source>
        <dbReference type="EMBL" id="MBB5283651.1"/>
    </source>
</evidence>
<organism evidence="2 3">
    <name type="scientific">Rhabdobacter roseus</name>
    <dbReference type="NCBI Taxonomy" id="1655419"/>
    <lineage>
        <taxon>Bacteria</taxon>
        <taxon>Pseudomonadati</taxon>
        <taxon>Bacteroidota</taxon>
        <taxon>Cytophagia</taxon>
        <taxon>Cytophagales</taxon>
        <taxon>Cytophagaceae</taxon>
        <taxon>Rhabdobacter</taxon>
    </lineage>
</organism>
<comment type="caution">
    <text evidence="2">The sequence shown here is derived from an EMBL/GenBank/DDBJ whole genome shotgun (WGS) entry which is preliminary data.</text>
</comment>
<evidence type="ECO:0000256" key="1">
    <source>
        <dbReference type="SAM" id="MobiDB-lite"/>
    </source>
</evidence>
<proteinExistence type="predicted"/>
<keyword evidence="3" id="KW-1185">Reference proteome</keyword>
<protein>
    <submittedName>
        <fullName evidence="2">Uncharacterized protein</fullName>
    </submittedName>
</protein>
<dbReference type="RefSeq" id="WP_246439811.1">
    <property type="nucleotide sequence ID" value="NZ_JACHGF010000002.1"/>
</dbReference>
<accession>A0A840TJQ1</accession>
<feature type="compositionally biased region" description="Polar residues" evidence="1">
    <location>
        <begin position="66"/>
        <end position="99"/>
    </location>
</feature>
<dbReference type="Proteomes" id="UP000557307">
    <property type="component" value="Unassembled WGS sequence"/>
</dbReference>
<dbReference type="EMBL" id="JACHGF010000002">
    <property type="protein sequence ID" value="MBB5283651.1"/>
    <property type="molecule type" value="Genomic_DNA"/>
</dbReference>
<evidence type="ECO:0000313" key="3">
    <source>
        <dbReference type="Proteomes" id="UP000557307"/>
    </source>
</evidence>
<sequence>MEGETYSIEVSNIGTVEKVTAARERSRVKHAPKYASRPSTLVVPSAGVEKGVQTNPLSSPRHYKTPTRTGSVSGNDSQVAQSRVVKDTTTTTVQEATID</sequence>
<name>A0A840TJQ1_9BACT</name>
<dbReference type="AlphaFoldDB" id="A0A840TJQ1"/>
<reference evidence="2 3" key="1">
    <citation type="submission" date="2020-08" db="EMBL/GenBank/DDBJ databases">
        <title>Genomic Encyclopedia of Type Strains, Phase IV (KMG-IV): sequencing the most valuable type-strain genomes for metagenomic binning, comparative biology and taxonomic classification.</title>
        <authorList>
            <person name="Goeker M."/>
        </authorList>
    </citation>
    <scope>NUCLEOTIDE SEQUENCE [LARGE SCALE GENOMIC DNA]</scope>
    <source>
        <strain evidence="2 3">DSM 105074</strain>
    </source>
</reference>
<feature type="region of interest" description="Disordered" evidence="1">
    <location>
        <begin position="45"/>
        <end position="99"/>
    </location>
</feature>
<gene>
    <name evidence="2" type="ORF">HNQ92_001777</name>
</gene>